<feature type="compositionally biased region" description="Basic and acidic residues" evidence="1">
    <location>
        <begin position="194"/>
        <end position="208"/>
    </location>
</feature>
<dbReference type="PANTHER" id="PTHR37533:SF2">
    <property type="entry name" value="FLAGELLAR HOOK-LENGTH CONTROL PROTEIN"/>
    <property type="match status" value="1"/>
</dbReference>
<dbReference type="InterPro" id="IPR052563">
    <property type="entry name" value="FliK"/>
</dbReference>
<dbReference type="EMBL" id="QAOT01000002">
    <property type="protein sequence ID" value="PTR20452.1"/>
    <property type="molecule type" value="Genomic_DNA"/>
</dbReference>
<keyword evidence="3" id="KW-0282">Flagellum</keyword>
<protein>
    <submittedName>
        <fullName evidence="3">Flagellar hook-length control protein FliK</fullName>
    </submittedName>
</protein>
<dbReference type="InterPro" id="IPR021136">
    <property type="entry name" value="Flagellar_hook_control-like_C"/>
</dbReference>
<gene>
    <name evidence="3" type="ORF">C8J28_102217</name>
</gene>
<reference evidence="3 4" key="1">
    <citation type="submission" date="2018-04" db="EMBL/GenBank/DDBJ databases">
        <title>Genomic Encyclopedia of Type Strains, Phase III (KMG-III): the genomes of soil and plant-associated and newly described type strains.</title>
        <authorList>
            <person name="Whitman W."/>
        </authorList>
    </citation>
    <scope>NUCLEOTIDE SEQUENCE [LARGE SCALE GENOMIC DNA]</scope>
    <source>
        <strain evidence="3 4">KA25</strain>
    </source>
</reference>
<feature type="compositionally biased region" description="Basic and acidic residues" evidence="1">
    <location>
        <begin position="543"/>
        <end position="559"/>
    </location>
</feature>
<feature type="compositionally biased region" description="Low complexity" evidence="1">
    <location>
        <begin position="133"/>
        <end position="148"/>
    </location>
</feature>
<feature type="compositionally biased region" description="Low complexity" evidence="1">
    <location>
        <begin position="183"/>
        <end position="193"/>
    </location>
</feature>
<dbReference type="CDD" id="cd17470">
    <property type="entry name" value="T3SS_Flik_C"/>
    <property type="match status" value="1"/>
</dbReference>
<dbReference type="InterPro" id="IPR038610">
    <property type="entry name" value="FliK-like_C_sf"/>
</dbReference>
<feature type="region of interest" description="Disordered" evidence="1">
    <location>
        <begin position="542"/>
        <end position="580"/>
    </location>
</feature>
<feature type="compositionally biased region" description="Low complexity" evidence="1">
    <location>
        <begin position="210"/>
        <end position="220"/>
    </location>
</feature>
<evidence type="ECO:0000259" key="2">
    <source>
        <dbReference type="Pfam" id="PF02120"/>
    </source>
</evidence>
<sequence length="589" mass="59784">MKVAEAQAQDWRAIAGPVATASAAPDLFAALLAANSAAPARAPAVPTVPAPGDLSRCPADDAPPVEELAAELPAPLGRRPVDPSAVAAQPEPSASLRWPTGRLSITVGTDAGALQAAGDGAILPALPVGPGASAPEGAAPAVARSEAAPPSPDTAAQPGDDIRPESHVSPSREAPKTPRVSLAPPAAADAAPPSRHEPEPAEEPKMPREAPAAADAAAPSQDDRPAETLAPAPALTVPAQEPGALATTAAPGRDTPAPTAPTPERVRILADRAGRAEDLPRAPSGMGPVHQGDRQAFVAAGKPEDVLPDTPAMPDETAPVREPGERPAAQREPVRSAPAARSGERAPDAALTAAPVPQSAPPRERLGPTMAERGPEPASEPKAQAVEPSAAAPRADFEAAPKRTGDLSPQPDRAPEPAEASVPRAPMAERPPAGVDTAALPPSGTDRADETQPSGPAEGLALGDPDWPIEVQEHVLEAAEAGTSEIEIVLAPETLGRLRIRVEMREGAAQVSFVTETAEAARLLAGQEGRLSDLLEKQGLSLARHEAGQGDTGARRDSPEQGPARRTFRPSPVLPEPAAPAAGLVNLIA</sequence>
<feature type="compositionally biased region" description="Basic and acidic residues" evidence="1">
    <location>
        <begin position="264"/>
        <end position="280"/>
    </location>
</feature>
<feature type="domain" description="Flagellar hook-length control protein-like C-terminal" evidence="2">
    <location>
        <begin position="474"/>
        <end position="552"/>
    </location>
</feature>
<feature type="region of interest" description="Disordered" evidence="1">
    <location>
        <begin position="133"/>
        <end position="465"/>
    </location>
</feature>
<dbReference type="Pfam" id="PF02120">
    <property type="entry name" value="Flg_hook"/>
    <property type="match status" value="1"/>
</dbReference>
<organism evidence="3 4">
    <name type="scientific">Cereibacter azotoformans</name>
    <dbReference type="NCBI Taxonomy" id="43057"/>
    <lineage>
        <taxon>Bacteria</taxon>
        <taxon>Pseudomonadati</taxon>
        <taxon>Pseudomonadota</taxon>
        <taxon>Alphaproteobacteria</taxon>
        <taxon>Rhodobacterales</taxon>
        <taxon>Paracoccaceae</taxon>
        <taxon>Cereibacter</taxon>
    </lineage>
</organism>
<dbReference type="Proteomes" id="UP000244060">
    <property type="component" value="Unassembled WGS sequence"/>
</dbReference>
<evidence type="ECO:0000256" key="1">
    <source>
        <dbReference type="SAM" id="MobiDB-lite"/>
    </source>
</evidence>
<dbReference type="PANTHER" id="PTHR37533">
    <property type="entry name" value="FLAGELLAR HOOK-LENGTH CONTROL PROTEIN"/>
    <property type="match status" value="1"/>
</dbReference>
<keyword evidence="4" id="KW-1185">Reference proteome</keyword>
<dbReference type="AlphaFoldDB" id="A0A2T5KDL1"/>
<accession>A0A2T5KDL1</accession>
<feature type="compositionally biased region" description="Basic and acidic residues" evidence="1">
    <location>
        <begin position="395"/>
        <end position="405"/>
    </location>
</feature>
<name>A0A2T5KDL1_9RHOB</name>
<keyword evidence="3" id="KW-0969">Cilium</keyword>
<keyword evidence="3" id="KW-0966">Cell projection</keyword>
<evidence type="ECO:0000313" key="4">
    <source>
        <dbReference type="Proteomes" id="UP000244060"/>
    </source>
</evidence>
<feature type="compositionally biased region" description="Basic and acidic residues" evidence="1">
    <location>
        <begin position="318"/>
        <end position="334"/>
    </location>
</feature>
<comment type="caution">
    <text evidence="3">The sequence shown here is derived from an EMBL/GenBank/DDBJ whole genome shotgun (WGS) entry which is preliminary data.</text>
</comment>
<feature type="region of interest" description="Disordered" evidence="1">
    <location>
        <begin position="75"/>
        <end position="99"/>
    </location>
</feature>
<dbReference type="Gene3D" id="3.30.750.140">
    <property type="match status" value="1"/>
</dbReference>
<evidence type="ECO:0000313" key="3">
    <source>
        <dbReference type="EMBL" id="PTR20452.1"/>
    </source>
</evidence>
<feature type="compositionally biased region" description="Low complexity" evidence="1">
    <location>
        <begin position="227"/>
        <end position="239"/>
    </location>
</feature>
<proteinExistence type="predicted"/>